<dbReference type="AlphaFoldDB" id="A0A4C1U4Y2"/>
<evidence type="ECO:0000313" key="2">
    <source>
        <dbReference type="EMBL" id="GBP21359.1"/>
    </source>
</evidence>
<feature type="region of interest" description="Disordered" evidence="1">
    <location>
        <begin position="52"/>
        <end position="116"/>
    </location>
</feature>
<dbReference type="EMBL" id="BGZK01000128">
    <property type="protein sequence ID" value="GBP21359.1"/>
    <property type="molecule type" value="Genomic_DNA"/>
</dbReference>
<keyword evidence="3" id="KW-1185">Reference proteome</keyword>
<accession>A0A4C1U4Y2</accession>
<sequence length="116" mass="13460">MQILHVIQAFGHGDRDESSVRHRVHVLLRKAPGFGSVEEIWSQIKYSQMVTRRRRTARGGEVSESAERRLPHPRRRPPAPLRRYTTTIKYRPAAAARRHQTSELRRHGYTTASRIG</sequence>
<reference evidence="2 3" key="1">
    <citation type="journal article" date="2019" name="Commun. Biol.">
        <title>The bagworm genome reveals a unique fibroin gene that provides high tensile strength.</title>
        <authorList>
            <person name="Kono N."/>
            <person name="Nakamura H."/>
            <person name="Ohtoshi R."/>
            <person name="Tomita M."/>
            <person name="Numata K."/>
            <person name="Arakawa K."/>
        </authorList>
    </citation>
    <scope>NUCLEOTIDE SEQUENCE [LARGE SCALE GENOMIC DNA]</scope>
</reference>
<organism evidence="2 3">
    <name type="scientific">Eumeta variegata</name>
    <name type="common">Bagworm moth</name>
    <name type="synonym">Eumeta japonica</name>
    <dbReference type="NCBI Taxonomy" id="151549"/>
    <lineage>
        <taxon>Eukaryota</taxon>
        <taxon>Metazoa</taxon>
        <taxon>Ecdysozoa</taxon>
        <taxon>Arthropoda</taxon>
        <taxon>Hexapoda</taxon>
        <taxon>Insecta</taxon>
        <taxon>Pterygota</taxon>
        <taxon>Neoptera</taxon>
        <taxon>Endopterygota</taxon>
        <taxon>Lepidoptera</taxon>
        <taxon>Glossata</taxon>
        <taxon>Ditrysia</taxon>
        <taxon>Tineoidea</taxon>
        <taxon>Psychidae</taxon>
        <taxon>Oiketicinae</taxon>
        <taxon>Eumeta</taxon>
    </lineage>
</organism>
<name>A0A4C1U4Y2_EUMVA</name>
<evidence type="ECO:0000256" key="1">
    <source>
        <dbReference type="SAM" id="MobiDB-lite"/>
    </source>
</evidence>
<proteinExistence type="predicted"/>
<comment type="caution">
    <text evidence="2">The sequence shown here is derived from an EMBL/GenBank/DDBJ whole genome shotgun (WGS) entry which is preliminary data.</text>
</comment>
<protein>
    <submittedName>
        <fullName evidence="2">Uncharacterized protein</fullName>
    </submittedName>
</protein>
<evidence type="ECO:0000313" key="3">
    <source>
        <dbReference type="Proteomes" id="UP000299102"/>
    </source>
</evidence>
<dbReference type="Proteomes" id="UP000299102">
    <property type="component" value="Unassembled WGS sequence"/>
</dbReference>
<gene>
    <name evidence="2" type="ORF">EVAR_11958_1</name>
</gene>